<proteinExistence type="predicted"/>
<evidence type="ECO:0000313" key="3">
    <source>
        <dbReference type="EMBL" id="GAA5151921.1"/>
    </source>
</evidence>
<accession>A0ABP9PV01</accession>
<protein>
    <submittedName>
        <fullName evidence="3">DUF4245 domain-containing protein</fullName>
    </submittedName>
</protein>
<evidence type="ECO:0000256" key="1">
    <source>
        <dbReference type="SAM" id="MobiDB-lite"/>
    </source>
</evidence>
<dbReference type="Proteomes" id="UP001428817">
    <property type="component" value="Unassembled WGS sequence"/>
</dbReference>
<evidence type="ECO:0000313" key="4">
    <source>
        <dbReference type="Proteomes" id="UP001428817"/>
    </source>
</evidence>
<dbReference type="Pfam" id="PF14030">
    <property type="entry name" value="DUF4245"/>
    <property type="match status" value="1"/>
</dbReference>
<feature type="compositionally biased region" description="Pro residues" evidence="1">
    <location>
        <begin position="1"/>
        <end position="10"/>
    </location>
</feature>
<keyword evidence="2" id="KW-1133">Transmembrane helix</keyword>
<keyword evidence="2" id="KW-0812">Transmembrane</keyword>
<dbReference type="RefSeq" id="WP_185066574.1">
    <property type="nucleotide sequence ID" value="NZ_BAABJP010000007.1"/>
</dbReference>
<feature type="transmembrane region" description="Helical" evidence="2">
    <location>
        <begin position="35"/>
        <end position="53"/>
    </location>
</feature>
<dbReference type="EMBL" id="BAABJP010000007">
    <property type="protein sequence ID" value="GAA5151921.1"/>
    <property type="molecule type" value="Genomic_DNA"/>
</dbReference>
<sequence length="217" mass="22429">MSSAPDPPDPSEAERQPAGQPAKRQSPLGARPRDMVLSLLLLLPLVGFLAFLGRSCSFSPLGPSVDPNGPAARVQVNPHPPLQAAARRVSFPVREPATPAGWRVTSVDQRPAPGGASAIRVSWLTAGGRYMRLVQTTAASEEGALVTDETAGPPRGPAAPVTAAGGQWVGYPGHNGEQAWTRVVDGARWLVTGSGTPEEFQALASAVTAAAPLPRTG</sequence>
<evidence type="ECO:0000256" key="2">
    <source>
        <dbReference type="SAM" id="Phobius"/>
    </source>
</evidence>
<keyword evidence="4" id="KW-1185">Reference proteome</keyword>
<reference evidence="4" key="1">
    <citation type="journal article" date="2019" name="Int. J. Syst. Evol. Microbiol.">
        <title>The Global Catalogue of Microorganisms (GCM) 10K type strain sequencing project: providing services to taxonomists for standard genome sequencing and annotation.</title>
        <authorList>
            <consortium name="The Broad Institute Genomics Platform"/>
            <consortium name="The Broad Institute Genome Sequencing Center for Infectious Disease"/>
            <person name="Wu L."/>
            <person name="Ma J."/>
        </authorList>
    </citation>
    <scope>NUCLEOTIDE SEQUENCE [LARGE SCALE GENOMIC DNA]</scope>
    <source>
        <strain evidence="4">JCM 18303</strain>
    </source>
</reference>
<dbReference type="InterPro" id="IPR025339">
    <property type="entry name" value="DUF4245"/>
</dbReference>
<gene>
    <name evidence="3" type="ORF">GCM10023321_19800</name>
</gene>
<keyword evidence="2" id="KW-0472">Membrane</keyword>
<organism evidence="3 4">
    <name type="scientific">Pseudonocardia eucalypti</name>
    <dbReference type="NCBI Taxonomy" id="648755"/>
    <lineage>
        <taxon>Bacteria</taxon>
        <taxon>Bacillati</taxon>
        <taxon>Actinomycetota</taxon>
        <taxon>Actinomycetes</taxon>
        <taxon>Pseudonocardiales</taxon>
        <taxon>Pseudonocardiaceae</taxon>
        <taxon>Pseudonocardia</taxon>
    </lineage>
</organism>
<feature type="region of interest" description="Disordered" evidence="1">
    <location>
        <begin position="1"/>
        <end position="29"/>
    </location>
</feature>
<name>A0ABP9PV01_9PSEU</name>
<comment type="caution">
    <text evidence="3">The sequence shown here is derived from an EMBL/GenBank/DDBJ whole genome shotgun (WGS) entry which is preliminary data.</text>
</comment>